<feature type="compositionally biased region" description="Gly residues" evidence="1">
    <location>
        <begin position="1"/>
        <end position="11"/>
    </location>
</feature>
<feature type="compositionally biased region" description="Polar residues" evidence="1">
    <location>
        <begin position="162"/>
        <end position="180"/>
    </location>
</feature>
<comment type="caution">
    <text evidence="2">The sequence shown here is derived from an EMBL/GenBank/DDBJ whole genome shotgun (WGS) entry which is preliminary data.</text>
</comment>
<dbReference type="Proteomes" id="UP000277424">
    <property type="component" value="Unassembled WGS sequence"/>
</dbReference>
<evidence type="ECO:0000256" key="1">
    <source>
        <dbReference type="SAM" id="MobiDB-lite"/>
    </source>
</evidence>
<name>A0A420WNR0_9PROT</name>
<feature type="region of interest" description="Disordered" evidence="1">
    <location>
        <begin position="1"/>
        <end position="63"/>
    </location>
</feature>
<accession>A0A420WNR0</accession>
<sequence>MISGIGSGEAFGAGTQPVAQTTAEPLRANTARPTTNAASSEEPLSRPRPPGPTEVDGPQVWGNGYLSPVYRFDDSTSTLFFEQRAFVSGDTTRQVPLESAVKLYNLFEQVRQSTLPGQSGEGETAGQGDPAPVPTASGRETPEATATGQTEAATATGGRQQPATSETAPVRQPSSATTGPVGQLLDIVA</sequence>
<feature type="compositionally biased region" description="Low complexity" evidence="1">
    <location>
        <begin position="143"/>
        <end position="161"/>
    </location>
</feature>
<protein>
    <submittedName>
        <fullName evidence="2">Uncharacterized protein</fullName>
    </submittedName>
</protein>
<organism evidence="2 3">
    <name type="scientific">Oceanibaculum indicum</name>
    <dbReference type="NCBI Taxonomy" id="526216"/>
    <lineage>
        <taxon>Bacteria</taxon>
        <taxon>Pseudomonadati</taxon>
        <taxon>Pseudomonadota</taxon>
        <taxon>Alphaproteobacteria</taxon>
        <taxon>Rhodospirillales</taxon>
        <taxon>Oceanibaculaceae</taxon>
        <taxon>Oceanibaculum</taxon>
    </lineage>
</organism>
<gene>
    <name evidence="2" type="ORF">BCL74_0449</name>
</gene>
<dbReference type="AlphaFoldDB" id="A0A420WNR0"/>
<feature type="region of interest" description="Disordered" evidence="1">
    <location>
        <begin position="114"/>
        <end position="189"/>
    </location>
</feature>
<reference evidence="2 3" key="1">
    <citation type="submission" date="2018-10" db="EMBL/GenBank/DDBJ databases">
        <title>Comparative analysis of microorganisms from saline springs in Andes Mountain Range, Colombia.</title>
        <authorList>
            <person name="Rubin E."/>
        </authorList>
    </citation>
    <scope>NUCLEOTIDE SEQUENCE [LARGE SCALE GENOMIC DNA]</scope>
    <source>
        <strain evidence="2 3">USBA 36</strain>
    </source>
</reference>
<dbReference type="EMBL" id="RBIG01000001">
    <property type="protein sequence ID" value="RKQ72681.1"/>
    <property type="molecule type" value="Genomic_DNA"/>
</dbReference>
<evidence type="ECO:0000313" key="2">
    <source>
        <dbReference type="EMBL" id="RKQ72681.1"/>
    </source>
</evidence>
<evidence type="ECO:0000313" key="3">
    <source>
        <dbReference type="Proteomes" id="UP000277424"/>
    </source>
</evidence>
<feature type="compositionally biased region" description="Low complexity" evidence="1">
    <location>
        <begin position="27"/>
        <end position="42"/>
    </location>
</feature>
<proteinExistence type="predicted"/>